<protein>
    <submittedName>
        <fullName evidence="3">Uncharacterized protein</fullName>
    </submittedName>
</protein>
<dbReference type="PANTHER" id="PTHR11246">
    <property type="entry name" value="PRE-MRNA SPLICING FACTOR"/>
    <property type="match status" value="1"/>
</dbReference>
<feature type="compositionally biased region" description="Basic and acidic residues" evidence="2">
    <location>
        <begin position="480"/>
        <end position="500"/>
    </location>
</feature>
<dbReference type="PANTHER" id="PTHR11246:SF1">
    <property type="entry name" value="PRE-MRNA-PROCESSING FACTOR 6"/>
    <property type="match status" value="1"/>
</dbReference>
<dbReference type="Gene3D" id="1.25.40.10">
    <property type="entry name" value="Tetratricopeptide repeat domain"/>
    <property type="match status" value="2"/>
</dbReference>
<dbReference type="InterPro" id="IPR011990">
    <property type="entry name" value="TPR-like_helical_dom_sf"/>
</dbReference>
<dbReference type="Proteomes" id="UP000292957">
    <property type="component" value="Unassembled WGS sequence"/>
</dbReference>
<dbReference type="SMART" id="SM00386">
    <property type="entry name" value="HAT"/>
    <property type="match status" value="4"/>
</dbReference>
<dbReference type="InterPro" id="IPR045075">
    <property type="entry name" value="Syf1-like"/>
</dbReference>
<feature type="region of interest" description="Disordered" evidence="2">
    <location>
        <begin position="717"/>
        <end position="736"/>
    </location>
</feature>
<dbReference type="InterPro" id="IPR003107">
    <property type="entry name" value="HAT"/>
</dbReference>
<sequence length="1184" mass="132325">MPELDILHGWEYNVTRAQEQSIKTFGVPLRGYLEIWPRTFAMGTKEKPWWISCVVQDLRCGGGDSIGVADPLFAPHPHDLRRCTGKGAVWKPYTESRLETGDVCYVARGKEWAMAAGENLVKVHFGLEGNMVCVRREDYERIIMNDCPGSNKSKAKAEKMRSFTIPDDLTVPYARDKRAPQTIVIMGAIVCDHVAFLFVDFSRMIRFDIYRLDRAWTQADLTPESQFWSIIWDAGHGPDWIHETSAAELKLDKWRREVLTNADFSAEQGLVEVIVSRQDIFNGYGRHTAHDLLFYFGVWPGTPPSIICADDEIFHRFKVLLGTYARQFVEDKYRGACLGTANSRSPFAFNYKSDVNYLNQYVKVYRKWEVNITPAQYNELYMDGLLDPNHTIGTRERWYTVIQAKRPKSWKFALSGPGKIAEDVRHAGMKTTLGPASFYNSKQNQFDPALLSGKRGRPKKLRTGNPGRPATELTGKKARARAERGLAARQKAVEAHKDSYEPSNESDWLSSDSDGDDDQSMVVKISKEASEGVYIITSGSQTRREDAASFLVASGPDSIELIFTWPIEDILSDYQRLHTSGDRFSVMSPKFVVSAGINTSCLFVPPPPATPFPTRLDPTYVRHLQNPYLGLSLRHGRRGRVATQSHARRDEHKCPRDHYCSTSNLRSPTFVPSASVDDLYVLASLRAAVPEYAHGACPPHPPPNLLHSSYVSSGSGAGSGGMAISTSPAPSSSNPKHVPGWIDAACLEEHAGRMVAARKINKQGCEQSSKSEDIWLEAARLHRVWCSTWGRGVRIWMAAADLEHNVKAKKCVLWKALEHIPTSVRLWKEAVNLESSAQDARILLSRAVAIMPQSVELWLALARLEAPDKAKVVLNKGRKAVPTSYEVWIAAWTAPRAGNLCELRRHQGVLMREQWLEKAEQCKNEGAIRTCEAIIKARVALDVEEEDCLDTWTSNAEAAEAKGNVGVPRAILAYAQCHPGARRPPSPAGRGSVAYIWMKSAVFERQQGQLDNALETLVTAIKMYPQFVELYMNRGHIHPQQKDFAAACASYAVGIKACPKDVNIWILASRLEEADNKSIKTQLANPGNDVFWAEAVGVAQRSRGTAQAKTVRARGLQECPSSGLLWSMAICSEPRPRRKARSADALRKAGNDAWVLCSVARLFWTKRKIEQAHRWFDRAIAANE</sequence>
<dbReference type="OrthoDB" id="3263739at2759"/>
<proteinExistence type="predicted"/>
<gene>
    <name evidence="3" type="ORF">BD311DRAFT_742835</name>
</gene>
<dbReference type="AlphaFoldDB" id="A0A4Q9MAH0"/>
<evidence type="ECO:0000256" key="2">
    <source>
        <dbReference type="SAM" id="MobiDB-lite"/>
    </source>
</evidence>
<dbReference type="EMBL" id="ML143529">
    <property type="protein sequence ID" value="TBU22716.1"/>
    <property type="molecule type" value="Genomic_DNA"/>
</dbReference>
<accession>A0A4Q9MAH0</accession>
<evidence type="ECO:0000256" key="1">
    <source>
        <dbReference type="ARBA" id="ARBA00022737"/>
    </source>
</evidence>
<dbReference type="GO" id="GO:0046540">
    <property type="term" value="C:U4/U6 x U5 tri-snRNP complex"/>
    <property type="evidence" value="ECO:0007669"/>
    <property type="project" value="TreeGrafter"/>
</dbReference>
<evidence type="ECO:0000313" key="3">
    <source>
        <dbReference type="EMBL" id="TBU22716.1"/>
    </source>
</evidence>
<feature type="region of interest" description="Disordered" evidence="2">
    <location>
        <begin position="448"/>
        <end position="519"/>
    </location>
</feature>
<dbReference type="GO" id="GO:0000244">
    <property type="term" value="P:spliceosomal tri-snRNP complex assembly"/>
    <property type="evidence" value="ECO:0007669"/>
    <property type="project" value="TreeGrafter"/>
</dbReference>
<reference evidence="3" key="1">
    <citation type="submission" date="2019-01" db="EMBL/GenBank/DDBJ databases">
        <title>Draft genome sequences of three monokaryotic isolates of the white-rot basidiomycete fungus Dichomitus squalens.</title>
        <authorList>
            <consortium name="DOE Joint Genome Institute"/>
            <person name="Lopez S.C."/>
            <person name="Andreopoulos B."/>
            <person name="Pangilinan J."/>
            <person name="Lipzen A."/>
            <person name="Riley R."/>
            <person name="Ahrendt S."/>
            <person name="Ng V."/>
            <person name="Barry K."/>
            <person name="Daum C."/>
            <person name="Grigoriev I.V."/>
            <person name="Hilden K.S."/>
            <person name="Makela M.R."/>
            <person name="de Vries R.P."/>
        </authorList>
    </citation>
    <scope>NUCLEOTIDE SEQUENCE [LARGE SCALE GENOMIC DNA]</scope>
    <source>
        <strain evidence="3">OM18370.1</strain>
    </source>
</reference>
<keyword evidence="1" id="KW-0677">Repeat</keyword>
<dbReference type="SUPFAM" id="SSF48452">
    <property type="entry name" value="TPR-like"/>
    <property type="match status" value="2"/>
</dbReference>
<dbReference type="GO" id="GO:0071013">
    <property type="term" value="C:catalytic step 2 spliceosome"/>
    <property type="evidence" value="ECO:0007669"/>
    <property type="project" value="TreeGrafter"/>
</dbReference>
<organism evidence="3">
    <name type="scientific">Dichomitus squalens</name>
    <dbReference type="NCBI Taxonomy" id="114155"/>
    <lineage>
        <taxon>Eukaryota</taxon>
        <taxon>Fungi</taxon>
        <taxon>Dikarya</taxon>
        <taxon>Basidiomycota</taxon>
        <taxon>Agaricomycotina</taxon>
        <taxon>Agaricomycetes</taxon>
        <taxon>Polyporales</taxon>
        <taxon>Polyporaceae</taxon>
        <taxon>Dichomitus</taxon>
    </lineage>
</organism>
<name>A0A4Q9MAH0_9APHY</name>